<dbReference type="InParanoid" id="I2H834"/>
<dbReference type="EMBL" id="HE806323">
    <property type="protein sequence ID" value="CCH62536.1"/>
    <property type="molecule type" value="Genomic_DNA"/>
</dbReference>
<evidence type="ECO:0000313" key="4">
    <source>
        <dbReference type="Proteomes" id="UP000002866"/>
    </source>
</evidence>
<dbReference type="GeneID" id="14497693"/>
<name>I2H834_HENB6</name>
<gene>
    <name evidence="3" type="primary">TBLA0H02520</name>
    <name evidence="3" type="ORF">TBLA_0H02520</name>
</gene>
<protein>
    <submittedName>
        <fullName evidence="3">Uncharacterized protein</fullName>
    </submittedName>
</protein>
<feature type="compositionally biased region" description="Acidic residues" evidence="2">
    <location>
        <begin position="32"/>
        <end position="68"/>
    </location>
</feature>
<sequence length="503" mass="57863">MDNSQRAGDHKRRNQKSSLAVPNYTNINNDSSNEDTTSEEDENEEDEDDNEDDNDNDNDQNNDNDNDNDNYSIDSIDVEQQSNSQVDIEDFQFSDDESEEDNLDNIQLNTEISHEIEIYKNYKAEMRHKYRLLQKKNKRLEKSLEKIKLQKLEISKELKSLKTNYVSINKLVQSRDKEMQLLEKKYNQLFQENKVTNSVLSKLQETANVSNLQVRALKRIATPVLTLENFTRTVNDSESLLYWIRNELGMIINDQTIHDDICIGIMSVCNKSSEFVLTFLFAYAVCKYRLFLGVMHASYKNKNDGSTRFLSCLFCHKLQYEMVVKDGVVKLVSKRTSEEVVNSTHTCSAQDLVKVTLLKNKAKSSSYRHDEISLKNNLDSLIECFKNDGLALLTYQRATNARDMGLSSISRALVLITAHAVLNIHKDSLAEKQQMIRDIVAKIIIESLGLTEKYQEMSAIEPTYFPDLEGFKHKFTESLKRSIDNVVKKVDVNIASFDNMMGP</sequence>
<dbReference type="KEGG" id="tbl:TBLA_0H02520"/>
<feature type="coiled-coil region" evidence="1">
    <location>
        <begin position="123"/>
        <end position="192"/>
    </location>
</feature>
<accession>I2H834</accession>
<evidence type="ECO:0000313" key="3">
    <source>
        <dbReference type="EMBL" id="CCH62536.1"/>
    </source>
</evidence>
<dbReference type="Proteomes" id="UP000002866">
    <property type="component" value="Chromosome 8"/>
</dbReference>
<dbReference type="AlphaFoldDB" id="I2H834"/>
<reference evidence="3 4" key="1">
    <citation type="journal article" date="2011" name="Proc. Natl. Acad. Sci. U.S.A.">
        <title>Evolutionary erosion of yeast sex chromosomes by mating-type switching accidents.</title>
        <authorList>
            <person name="Gordon J.L."/>
            <person name="Armisen D."/>
            <person name="Proux-Wera E."/>
            <person name="Oheigeartaigh S.S."/>
            <person name="Byrne K.P."/>
            <person name="Wolfe K.H."/>
        </authorList>
    </citation>
    <scope>NUCLEOTIDE SEQUENCE [LARGE SCALE GENOMIC DNA]</scope>
    <source>
        <strain evidence="4">ATCC 34711 / CBS 6284 / DSM 70876 / NBRC 10599 / NRRL Y-10934 / UCD 77-7</strain>
    </source>
</reference>
<keyword evidence="1" id="KW-0175">Coiled coil</keyword>
<evidence type="ECO:0000256" key="2">
    <source>
        <dbReference type="SAM" id="MobiDB-lite"/>
    </source>
</evidence>
<dbReference type="HOGENOM" id="CLU_542028_0_0_1"/>
<proteinExistence type="predicted"/>
<dbReference type="RefSeq" id="XP_004182055.1">
    <property type="nucleotide sequence ID" value="XM_004182007.1"/>
</dbReference>
<keyword evidence="4" id="KW-1185">Reference proteome</keyword>
<organism evidence="3 4">
    <name type="scientific">Henningerozyma blattae (strain ATCC 34711 / CBS 6284 / DSM 70876 / NBRC 10599 / NRRL Y-10934 / UCD 77-7)</name>
    <name type="common">Yeast</name>
    <name type="synonym">Tetrapisispora blattae</name>
    <dbReference type="NCBI Taxonomy" id="1071380"/>
    <lineage>
        <taxon>Eukaryota</taxon>
        <taxon>Fungi</taxon>
        <taxon>Dikarya</taxon>
        <taxon>Ascomycota</taxon>
        <taxon>Saccharomycotina</taxon>
        <taxon>Saccharomycetes</taxon>
        <taxon>Saccharomycetales</taxon>
        <taxon>Saccharomycetaceae</taxon>
        <taxon>Henningerozyma</taxon>
    </lineage>
</organism>
<evidence type="ECO:0000256" key="1">
    <source>
        <dbReference type="SAM" id="Coils"/>
    </source>
</evidence>
<feature type="region of interest" description="Disordered" evidence="2">
    <location>
        <begin position="1"/>
        <end position="73"/>
    </location>
</feature>